<feature type="transmembrane region" description="Helical" evidence="1">
    <location>
        <begin position="136"/>
        <end position="157"/>
    </location>
</feature>
<comment type="caution">
    <text evidence="2">The sequence shown here is derived from an EMBL/GenBank/DDBJ whole genome shotgun (WGS) entry which is preliminary data.</text>
</comment>
<reference evidence="2 3" key="1">
    <citation type="submission" date="2018-12" db="EMBL/GenBank/DDBJ databases">
        <title>Croceicoccus ponticola sp. nov., a lipolytic bacterium isolated from seawater.</title>
        <authorList>
            <person name="Yoon J.-H."/>
        </authorList>
    </citation>
    <scope>NUCLEOTIDE SEQUENCE [LARGE SCALE GENOMIC DNA]</scope>
    <source>
        <strain evidence="2 3">GM-16</strain>
    </source>
</reference>
<proteinExistence type="predicted"/>
<dbReference type="AlphaFoldDB" id="A0A437H1C3"/>
<keyword evidence="2" id="KW-0378">Hydrolase</keyword>
<dbReference type="GO" id="GO:0016787">
    <property type="term" value="F:hydrolase activity"/>
    <property type="evidence" value="ECO:0007669"/>
    <property type="project" value="UniProtKB-KW"/>
</dbReference>
<feature type="transmembrane region" description="Helical" evidence="1">
    <location>
        <begin position="98"/>
        <end position="116"/>
    </location>
</feature>
<dbReference type="InterPro" id="IPR007404">
    <property type="entry name" value="YdjM-like"/>
</dbReference>
<evidence type="ECO:0000313" key="3">
    <source>
        <dbReference type="Proteomes" id="UP000283003"/>
    </source>
</evidence>
<keyword evidence="3" id="KW-1185">Reference proteome</keyword>
<keyword evidence="1" id="KW-0812">Transmembrane</keyword>
<keyword evidence="1" id="KW-1133">Transmembrane helix</keyword>
<organism evidence="2 3">
    <name type="scientific">Croceicoccus ponticola</name>
    <dbReference type="NCBI Taxonomy" id="2217664"/>
    <lineage>
        <taxon>Bacteria</taxon>
        <taxon>Pseudomonadati</taxon>
        <taxon>Pseudomonadota</taxon>
        <taxon>Alphaproteobacteria</taxon>
        <taxon>Sphingomonadales</taxon>
        <taxon>Erythrobacteraceae</taxon>
        <taxon>Croceicoccus</taxon>
    </lineage>
</organism>
<protein>
    <submittedName>
        <fullName evidence="2">Metal-dependent hydrolase</fullName>
    </submittedName>
</protein>
<evidence type="ECO:0000256" key="1">
    <source>
        <dbReference type="SAM" id="Phobius"/>
    </source>
</evidence>
<dbReference type="Pfam" id="PF04307">
    <property type="entry name" value="YdjM"/>
    <property type="match status" value="1"/>
</dbReference>
<dbReference type="InterPro" id="IPR053170">
    <property type="entry name" value="Transcription_regulator"/>
</dbReference>
<accession>A0A437H1C3</accession>
<feature type="transmembrane region" description="Helical" evidence="1">
    <location>
        <begin position="60"/>
        <end position="77"/>
    </location>
</feature>
<name>A0A437H1C3_9SPHN</name>
<dbReference type="Proteomes" id="UP000283003">
    <property type="component" value="Unassembled WGS sequence"/>
</dbReference>
<dbReference type="PANTHER" id="PTHR40031">
    <property type="entry name" value="HYPOTHETICAL MEMBRANE SPANNING PROTEIN"/>
    <property type="match status" value="1"/>
</dbReference>
<dbReference type="EMBL" id="RXOL01000001">
    <property type="protein sequence ID" value="RVQ69457.1"/>
    <property type="molecule type" value="Genomic_DNA"/>
</dbReference>
<evidence type="ECO:0000313" key="2">
    <source>
        <dbReference type="EMBL" id="RVQ69457.1"/>
    </source>
</evidence>
<dbReference type="RefSeq" id="WP_127611647.1">
    <property type="nucleotide sequence ID" value="NZ_RXOL01000001.1"/>
</dbReference>
<keyword evidence="1" id="KW-0472">Membrane</keyword>
<dbReference type="OrthoDB" id="110250at2"/>
<gene>
    <name evidence="2" type="ORF">EKN06_04595</name>
</gene>
<sequence length="320" mass="35954">MDNLTHSLVGALIGQTGLKRRTGLAMPALIFGANLPDIDAGCVVHGLESLAMRRGLTHGPIAWVVLPLLLAAFIWWFDRWQAKRGTRPESRLPVRFGWLWLLATLACLSHPALDWLNSYGIRLFEPFSQRWFYGDALFIVDVWLWATLGLTLAWSLWREKRDVATWRRPALAGLAAALAYINFNLVLTESARAATPQSQAIAVPVPIRFWERDLIVDVDGAVYMGKGLQRWSLDGGLARDVELLTQRPACLHPMQLPQFAPDNADLAAFLFWSRSPYIDRIERDGKIIDLLKDARFSGRASGQFSIAIPVPTEAETCYFE</sequence>
<dbReference type="PANTHER" id="PTHR40031:SF1">
    <property type="entry name" value="MEMBRANE-BOUND METAL-DEPENDENT HYDROLASE"/>
    <property type="match status" value="1"/>
</dbReference>